<dbReference type="InterPro" id="IPR025480">
    <property type="entry name" value="DUF4330"/>
</dbReference>
<dbReference type="AlphaFoldDB" id="A0A8J6J0D4"/>
<reference evidence="2" key="1">
    <citation type="submission" date="2020-08" db="EMBL/GenBank/DDBJ databases">
        <title>Genome public.</title>
        <authorList>
            <person name="Liu C."/>
            <person name="Sun Q."/>
        </authorList>
    </citation>
    <scope>NUCLEOTIDE SEQUENCE</scope>
    <source>
        <strain evidence="2">NSJ-23</strain>
    </source>
</reference>
<proteinExistence type="predicted"/>
<evidence type="ECO:0000313" key="2">
    <source>
        <dbReference type="EMBL" id="MBC5721279.1"/>
    </source>
</evidence>
<comment type="caution">
    <text evidence="2">The sequence shown here is derived from an EMBL/GenBank/DDBJ whole genome shotgun (WGS) entry which is preliminary data.</text>
</comment>
<feature type="transmembrane region" description="Helical" evidence="1">
    <location>
        <begin position="12"/>
        <end position="34"/>
    </location>
</feature>
<keyword evidence="1" id="KW-0812">Transmembrane</keyword>
<gene>
    <name evidence="2" type="ORF">H8S11_00340</name>
</gene>
<protein>
    <submittedName>
        <fullName evidence="2">DUF4330 domain-containing protein</fullName>
    </submittedName>
</protein>
<accession>A0A8J6J0D4</accession>
<dbReference type="Pfam" id="PF14221">
    <property type="entry name" value="DUF4330"/>
    <property type="match status" value="1"/>
</dbReference>
<dbReference type="RefSeq" id="WP_147573139.1">
    <property type="nucleotide sequence ID" value="NZ_JACOPO010000001.1"/>
</dbReference>
<evidence type="ECO:0000256" key="1">
    <source>
        <dbReference type="SAM" id="Phobius"/>
    </source>
</evidence>
<dbReference type="EMBL" id="JACOPO010000001">
    <property type="protein sequence ID" value="MBC5721279.1"/>
    <property type="molecule type" value="Genomic_DNA"/>
</dbReference>
<keyword evidence="1" id="KW-1133">Transmembrane helix</keyword>
<evidence type="ECO:0000313" key="3">
    <source>
        <dbReference type="Proteomes" id="UP000628736"/>
    </source>
</evidence>
<keyword evidence="1" id="KW-0472">Membrane</keyword>
<keyword evidence="3" id="KW-1185">Reference proteome</keyword>
<organism evidence="2 3">
    <name type="scientific">Flintibacter hominis</name>
    <dbReference type="NCBI Taxonomy" id="2763048"/>
    <lineage>
        <taxon>Bacteria</taxon>
        <taxon>Bacillati</taxon>
        <taxon>Bacillota</taxon>
        <taxon>Clostridia</taxon>
        <taxon>Eubacteriales</taxon>
        <taxon>Flintibacter</taxon>
    </lineage>
</organism>
<dbReference type="Proteomes" id="UP000628736">
    <property type="component" value="Unassembled WGS sequence"/>
</dbReference>
<name>A0A8J6J0D4_9FIRM</name>
<sequence length="164" mass="17957">MKLIDREGRLFGKISIIDVLVLAVVIVMAVALYVKTNHREITSTTTSDTPFTYQILVSGVRGYVADAIREKDMLYDVDNSSGGALGEITDIQVMEGAKLAEYDDGTMEMTPVEDGVNLLLTVEGRGIISDGRYLVNRVYDLGVNSARNYHTPYAQFTGTVVAID</sequence>